<feature type="transmembrane region" description="Helical" evidence="11">
    <location>
        <begin position="58"/>
        <end position="83"/>
    </location>
</feature>
<feature type="transmembrane region" description="Helical" evidence="11">
    <location>
        <begin position="263"/>
        <end position="282"/>
    </location>
</feature>
<evidence type="ECO:0000256" key="6">
    <source>
        <dbReference type="ARBA" id="ARBA00022692"/>
    </source>
</evidence>
<proteinExistence type="inferred from homology"/>
<comment type="subcellular location">
    <subcellularLocation>
        <location evidence="11">Cell inner membrane</location>
        <topology evidence="11">Multi-pass membrane protein</topology>
    </subcellularLocation>
    <subcellularLocation>
        <location evidence="1">Cell membrane</location>
        <topology evidence="1">Multi-pass membrane protein</topology>
    </subcellularLocation>
</comment>
<evidence type="ECO:0000259" key="12">
    <source>
        <dbReference type="PROSITE" id="PS51012"/>
    </source>
</evidence>
<evidence type="ECO:0000256" key="7">
    <source>
        <dbReference type="ARBA" id="ARBA00022903"/>
    </source>
</evidence>
<evidence type="ECO:0000256" key="5">
    <source>
        <dbReference type="ARBA" id="ARBA00022597"/>
    </source>
</evidence>
<keyword evidence="7" id="KW-0972">Capsule biogenesis/degradation</keyword>
<sequence>MVAPPQAGTRFDLPIASTGRPLAAGTGPLAPLLTVWHHRTLIGRLARRDIEARHRGSALGLLWSVLNPLIMMAAYTFMFTMIFRARWGSGGGGTAEFAVLMFSGMVLFTIFAECANRAPGLMLENLSYIKKVVFPLEIMPVVVLLSALFNAAIGFVILAVFSLVVMGPPPLTVLLLPLVLLPLCLFTLGLAWVLSAAGVFLRDLRQVVTVLVTVMMFLSPIFYPVSAVPAEVQAVILANPLAILLERSKDVMFWGHGLPPVEWTLVCLGSLVWAWLGHTFFVKTRRGFADVV</sequence>
<feature type="transmembrane region" description="Helical" evidence="11">
    <location>
        <begin position="95"/>
        <end position="115"/>
    </location>
</feature>
<keyword evidence="5" id="KW-0762">Sugar transport</keyword>
<accession>A0ABX2TMW2</accession>
<evidence type="ECO:0000256" key="9">
    <source>
        <dbReference type="ARBA" id="ARBA00023047"/>
    </source>
</evidence>
<dbReference type="InterPro" id="IPR013525">
    <property type="entry name" value="ABC2_TM"/>
</dbReference>
<keyword evidence="10 11" id="KW-0472">Membrane</keyword>
<comment type="caution">
    <text evidence="13">The sequence shown here is derived from an EMBL/GenBank/DDBJ whole genome shotgun (WGS) entry which is preliminary data.</text>
</comment>
<dbReference type="InterPro" id="IPR047817">
    <property type="entry name" value="ABC2_TM_bact-type"/>
</dbReference>
<evidence type="ECO:0000313" key="13">
    <source>
        <dbReference type="EMBL" id="NYZ24982.1"/>
    </source>
</evidence>
<evidence type="ECO:0000313" key="14">
    <source>
        <dbReference type="Proteomes" id="UP000584642"/>
    </source>
</evidence>
<dbReference type="EMBL" id="JABFDB010000049">
    <property type="protein sequence ID" value="NYZ24982.1"/>
    <property type="molecule type" value="Genomic_DNA"/>
</dbReference>
<dbReference type="PANTHER" id="PTHR30413:SF10">
    <property type="entry name" value="CAPSULE POLYSACCHARIDE EXPORT INNER-MEMBRANE PROTEIN CTRC"/>
    <property type="match status" value="1"/>
</dbReference>
<feature type="transmembrane region" description="Helical" evidence="11">
    <location>
        <begin position="171"/>
        <end position="195"/>
    </location>
</feature>
<dbReference type="PANTHER" id="PTHR30413">
    <property type="entry name" value="INNER MEMBRANE TRANSPORT PERMEASE"/>
    <property type="match status" value="1"/>
</dbReference>
<protein>
    <recommendedName>
        <fullName evidence="11">Transport permease protein</fullName>
    </recommendedName>
</protein>
<comment type="similarity">
    <text evidence="2 11">Belongs to the ABC-2 integral membrane protein family.</text>
</comment>
<gene>
    <name evidence="13" type="ORF">HND93_35210</name>
</gene>
<feature type="transmembrane region" description="Helical" evidence="11">
    <location>
        <begin position="207"/>
        <end position="225"/>
    </location>
</feature>
<dbReference type="PRINTS" id="PR00164">
    <property type="entry name" value="ABC2TRNSPORT"/>
</dbReference>
<evidence type="ECO:0000256" key="11">
    <source>
        <dbReference type="RuleBase" id="RU361157"/>
    </source>
</evidence>
<evidence type="ECO:0000256" key="2">
    <source>
        <dbReference type="ARBA" id="ARBA00007783"/>
    </source>
</evidence>
<organism evidence="13 14">
    <name type="scientific">Azospirillum oleiclasticum</name>
    <dbReference type="NCBI Taxonomy" id="2735135"/>
    <lineage>
        <taxon>Bacteria</taxon>
        <taxon>Pseudomonadati</taxon>
        <taxon>Pseudomonadota</taxon>
        <taxon>Alphaproteobacteria</taxon>
        <taxon>Rhodospirillales</taxon>
        <taxon>Azospirillaceae</taxon>
        <taxon>Azospirillum</taxon>
    </lineage>
</organism>
<name>A0ABX2TMW2_9PROT</name>
<evidence type="ECO:0000256" key="10">
    <source>
        <dbReference type="ARBA" id="ARBA00023136"/>
    </source>
</evidence>
<dbReference type="Pfam" id="PF01061">
    <property type="entry name" value="ABC2_membrane"/>
    <property type="match status" value="1"/>
</dbReference>
<evidence type="ECO:0000256" key="8">
    <source>
        <dbReference type="ARBA" id="ARBA00022989"/>
    </source>
</evidence>
<keyword evidence="6 11" id="KW-0812">Transmembrane</keyword>
<reference evidence="13 14" key="1">
    <citation type="submission" date="2020-05" db="EMBL/GenBank/DDBJ databases">
        <title>Azospirillum oleiclasticum sp. nov, a nitrogen-fixing and heavy crude oil-emulsifying bacterium isolated from the crude oil of Yumen Oilfield.</title>
        <authorList>
            <person name="Wu D."/>
            <person name="Cai M."/>
            <person name="Zhang X."/>
        </authorList>
    </citation>
    <scope>NUCLEOTIDE SEQUENCE [LARGE SCALE GENOMIC DNA]</scope>
    <source>
        <strain evidence="13 14">ROY-1-1-2</strain>
    </source>
</reference>
<keyword evidence="4 11" id="KW-1003">Cell membrane</keyword>
<keyword evidence="8 11" id="KW-1133">Transmembrane helix</keyword>
<evidence type="ECO:0000256" key="1">
    <source>
        <dbReference type="ARBA" id="ARBA00004651"/>
    </source>
</evidence>
<keyword evidence="14" id="KW-1185">Reference proteome</keyword>
<keyword evidence="9" id="KW-0625">Polysaccharide transport</keyword>
<dbReference type="InterPro" id="IPR000412">
    <property type="entry name" value="ABC_2_transport"/>
</dbReference>
<evidence type="ECO:0000256" key="3">
    <source>
        <dbReference type="ARBA" id="ARBA00022448"/>
    </source>
</evidence>
<keyword evidence="3 11" id="KW-0813">Transport</keyword>
<feature type="transmembrane region" description="Helical" evidence="11">
    <location>
        <begin position="136"/>
        <end position="165"/>
    </location>
</feature>
<evidence type="ECO:0000256" key="4">
    <source>
        <dbReference type="ARBA" id="ARBA00022475"/>
    </source>
</evidence>
<feature type="domain" description="ABC transmembrane type-2" evidence="12">
    <location>
        <begin position="59"/>
        <end position="284"/>
    </location>
</feature>
<dbReference type="Proteomes" id="UP000584642">
    <property type="component" value="Unassembled WGS sequence"/>
</dbReference>
<dbReference type="PROSITE" id="PS51012">
    <property type="entry name" value="ABC_TM2"/>
    <property type="match status" value="1"/>
</dbReference>